<dbReference type="UniPathway" id="UPA00048">
    <property type="reaction ID" value="UER00073"/>
</dbReference>
<dbReference type="InterPro" id="IPR043131">
    <property type="entry name" value="BCAT-like_N"/>
</dbReference>
<evidence type="ECO:0000256" key="4">
    <source>
        <dbReference type="ARBA" id="ARBA00005072"/>
    </source>
</evidence>
<dbReference type="UniPathway" id="UPA00049">
    <property type="reaction ID" value="UER00062"/>
</dbReference>
<dbReference type="Gene3D" id="3.30.470.10">
    <property type="match status" value="1"/>
</dbReference>
<dbReference type="GO" id="GO:0009097">
    <property type="term" value="P:isoleucine biosynthetic process"/>
    <property type="evidence" value="ECO:0007669"/>
    <property type="project" value="UniProtKB-UniPathway"/>
</dbReference>
<comment type="catalytic activity">
    <reaction evidence="14">
        <text>L-leucine + 2-oxoglutarate = 4-methyl-2-oxopentanoate + L-glutamate</text>
        <dbReference type="Rhea" id="RHEA:18321"/>
        <dbReference type="ChEBI" id="CHEBI:16810"/>
        <dbReference type="ChEBI" id="CHEBI:17865"/>
        <dbReference type="ChEBI" id="CHEBI:29985"/>
        <dbReference type="ChEBI" id="CHEBI:57427"/>
        <dbReference type="EC" id="2.6.1.42"/>
    </reaction>
</comment>
<comment type="caution">
    <text evidence="16">The sequence shown here is derived from an EMBL/GenBank/DDBJ whole genome shotgun (WGS) entry which is preliminary data.</text>
</comment>
<evidence type="ECO:0000256" key="6">
    <source>
        <dbReference type="ARBA" id="ARBA00013053"/>
    </source>
</evidence>
<evidence type="ECO:0000313" key="16">
    <source>
        <dbReference type="EMBL" id="NYI67696.1"/>
    </source>
</evidence>
<organism evidence="16 17">
    <name type="scientific">Spelaeicoccus albus</name>
    <dbReference type="NCBI Taxonomy" id="1280376"/>
    <lineage>
        <taxon>Bacteria</taxon>
        <taxon>Bacillati</taxon>
        <taxon>Actinomycetota</taxon>
        <taxon>Actinomycetes</taxon>
        <taxon>Micrococcales</taxon>
        <taxon>Brevibacteriaceae</taxon>
        <taxon>Spelaeicoccus</taxon>
    </lineage>
</organism>
<dbReference type="GO" id="GO:0009099">
    <property type="term" value="P:L-valine biosynthetic process"/>
    <property type="evidence" value="ECO:0007669"/>
    <property type="project" value="UniProtKB-UniPathway"/>
</dbReference>
<dbReference type="PIRSF" id="PIRSF006468">
    <property type="entry name" value="BCAT1"/>
    <property type="match status" value="1"/>
</dbReference>
<comment type="pathway">
    <text evidence="2">Amino-acid biosynthesis; L-isoleucine biosynthesis; L-isoleucine from 2-oxobutanoate: step 4/4.</text>
</comment>
<evidence type="ECO:0000256" key="10">
    <source>
        <dbReference type="ARBA" id="ARBA00022898"/>
    </source>
</evidence>
<accession>A0A7Z0D2L3</accession>
<evidence type="ECO:0000256" key="13">
    <source>
        <dbReference type="ARBA" id="ARBA00048798"/>
    </source>
</evidence>
<name>A0A7Z0D2L3_9MICO</name>
<evidence type="ECO:0000256" key="8">
    <source>
        <dbReference type="ARBA" id="ARBA00022605"/>
    </source>
</evidence>
<dbReference type="CDD" id="cd01557">
    <property type="entry name" value="BCAT_beta_family"/>
    <property type="match status" value="1"/>
</dbReference>
<dbReference type="NCBIfam" id="TIGR01123">
    <property type="entry name" value="ilvE_II"/>
    <property type="match status" value="1"/>
</dbReference>
<gene>
    <name evidence="16" type="ORF">BJY26_002002</name>
</gene>
<evidence type="ECO:0000313" key="17">
    <source>
        <dbReference type="Proteomes" id="UP000539111"/>
    </source>
</evidence>
<reference evidence="16 17" key="1">
    <citation type="submission" date="2020-07" db="EMBL/GenBank/DDBJ databases">
        <title>Sequencing the genomes of 1000 actinobacteria strains.</title>
        <authorList>
            <person name="Klenk H.-P."/>
        </authorList>
    </citation>
    <scope>NUCLEOTIDE SEQUENCE [LARGE SCALE GENOMIC DNA]</scope>
    <source>
        <strain evidence="16 17">DSM 26341</strain>
    </source>
</reference>
<comment type="cofactor">
    <cofactor evidence="1">
        <name>pyridoxal 5'-phosphate</name>
        <dbReference type="ChEBI" id="CHEBI:597326"/>
    </cofactor>
</comment>
<evidence type="ECO:0000256" key="1">
    <source>
        <dbReference type="ARBA" id="ARBA00001933"/>
    </source>
</evidence>
<dbReference type="InterPro" id="IPR033939">
    <property type="entry name" value="BCAT_family"/>
</dbReference>
<comment type="catalytic activity">
    <reaction evidence="12">
        <text>L-valine + 2-oxoglutarate = 3-methyl-2-oxobutanoate + L-glutamate</text>
        <dbReference type="Rhea" id="RHEA:24813"/>
        <dbReference type="ChEBI" id="CHEBI:11851"/>
        <dbReference type="ChEBI" id="CHEBI:16810"/>
        <dbReference type="ChEBI" id="CHEBI:29985"/>
        <dbReference type="ChEBI" id="CHEBI:57762"/>
        <dbReference type="EC" id="2.6.1.42"/>
    </reaction>
</comment>
<evidence type="ECO:0000256" key="11">
    <source>
        <dbReference type="ARBA" id="ARBA00023304"/>
    </source>
</evidence>
<proteinExistence type="inferred from homology"/>
<dbReference type="GO" id="GO:0009098">
    <property type="term" value="P:L-leucine biosynthetic process"/>
    <property type="evidence" value="ECO:0007669"/>
    <property type="project" value="UniProtKB-UniPathway"/>
</dbReference>
<dbReference type="Pfam" id="PF01063">
    <property type="entry name" value="Aminotran_4"/>
    <property type="match status" value="1"/>
</dbReference>
<dbReference type="InterPro" id="IPR036038">
    <property type="entry name" value="Aminotransferase-like"/>
</dbReference>
<dbReference type="PANTHER" id="PTHR11825:SF44">
    <property type="entry name" value="BRANCHED-CHAIN-AMINO-ACID AMINOTRANSFERASE"/>
    <property type="match status" value="1"/>
</dbReference>
<evidence type="ECO:0000256" key="14">
    <source>
        <dbReference type="ARBA" id="ARBA00049229"/>
    </source>
</evidence>
<keyword evidence="9 16" id="KW-0808">Transferase</keyword>
<dbReference type="RefSeq" id="WP_179427846.1">
    <property type="nucleotide sequence ID" value="NZ_JACBZP010000001.1"/>
</dbReference>
<dbReference type="NCBIfam" id="NF009897">
    <property type="entry name" value="PRK13357.1"/>
    <property type="match status" value="1"/>
</dbReference>
<dbReference type="AlphaFoldDB" id="A0A7Z0D2L3"/>
<dbReference type="EC" id="2.6.1.42" evidence="6"/>
<evidence type="ECO:0000256" key="5">
    <source>
        <dbReference type="ARBA" id="ARBA00009320"/>
    </source>
</evidence>
<evidence type="ECO:0000256" key="2">
    <source>
        <dbReference type="ARBA" id="ARBA00004824"/>
    </source>
</evidence>
<keyword evidence="7 16" id="KW-0032">Aminotransferase</keyword>
<keyword evidence="10" id="KW-0663">Pyridoxal phosphate</keyword>
<dbReference type="InterPro" id="IPR001544">
    <property type="entry name" value="Aminotrans_IV"/>
</dbReference>
<evidence type="ECO:0000256" key="3">
    <source>
        <dbReference type="ARBA" id="ARBA00004931"/>
    </source>
</evidence>
<dbReference type="InterPro" id="IPR005786">
    <property type="entry name" value="B_amino_transII"/>
</dbReference>
<comment type="pathway">
    <text evidence="3">Amino-acid biosynthesis; L-valine biosynthesis; L-valine from pyruvate: step 4/4.</text>
</comment>
<dbReference type="Proteomes" id="UP000539111">
    <property type="component" value="Unassembled WGS sequence"/>
</dbReference>
<comment type="similarity">
    <text evidence="5">Belongs to the class-IV pyridoxal-phosphate-dependent aminotransferase family.</text>
</comment>
<dbReference type="SUPFAM" id="SSF56752">
    <property type="entry name" value="D-aminoacid aminotransferase-like PLP-dependent enzymes"/>
    <property type="match status" value="1"/>
</dbReference>
<keyword evidence="8" id="KW-0028">Amino-acid biosynthesis</keyword>
<protein>
    <recommendedName>
        <fullName evidence="6">branched-chain-amino-acid transaminase</fullName>
        <ecNumber evidence="6">2.6.1.42</ecNumber>
    </recommendedName>
</protein>
<comment type="pathway">
    <text evidence="4">Amino-acid biosynthesis; L-leucine biosynthesis; L-leucine from 3-methyl-2-oxobutanoate: step 4/4.</text>
</comment>
<evidence type="ECO:0000256" key="15">
    <source>
        <dbReference type="PIRSR" id="PIRSR006468-1"/>
    </source>
</evidence>
<sequence>MSSQFTIVKNVQPTADAVRDAILGNPGFGSYFSDHMAHMRWTADGGWEDGRIEPYGKIVLDPAAAVFHYAQEIFEGAKAYRHADGSVWGFRPEKNAARFRKSAERLALPQLDDEHFLESLRALVSIDAAWVPTPQNDADESSLYLRPFMIASETFLGVRSSREVDYYVIASPAGAYFGGAVKPVKIWLSRDYNRAGPGGTGAAKCGGNYAASLAPTNEAVANGCQQVAFLDAVEGKYLQELGGMNIVLVFADGRVVTPKLSDSILEGVTRSAILQLAADAGYTPEERDISIDEWREGAAGGEITEAFACGTAAVVTPIGELVSDNERITHNTEKPGPVAAALRKQLLDIQYGRVEDTHGWLTRLA</sequence>
<dbReference type="EMBL" id="JACBZP010000001">
    <property type="protein sequence ID" value="NYI67696.1"/>
    <property type="molecule type" value="Genomic_DNA"/>
</dbReference>
<dbReference type="UniPathway" id="UPA00047">
    <property type="reaction ID" value="UER00058"/>
</dbReference>
<dbReference type="InterPro" id="IPR043132">
    <property type="entry name" value="BCAT-like_C"/>
</dbReference>
<evidence type="ECO:0000256" key="9">
    <source>
        <dbReference type="ARBA" id="ARBA00022679"/>
    </source>
</evidence>
<evidence type="ECO:0000256" key="12">
    <source>
        <dbReference type="ARBA" id="ARBA00048212"/>
    </source>
</evidence>
<evidence type="ECO:0000256" key="7">
    <source>
        <dbReference type="ARBA" id="ARBA00022576"/>
    </source>
</evidence>
<dbReference type="GO" id="GO:0004084">
    <property type="term" value="F:branched-chain-amino-acid transaminase activity"/>
    <property type="evidence" value="ECO:0007669"/>
    <property type="project" value="UniProtKB-EC"/>
</dbReference>
<feature type="modified residue" description="N6-(pyridoxal phosphate)lysine" evidence="15">
    <location>
        <position position="204"/>
    </location>
</feature>
<comment type="catalytic activity">
    <reaction evidence="13">
        <text>L-isoleucine + 2-oxoglutarate = (S)-3-methyl-2-oxopentanoate + L-glutamate</text>
        <dbReference type="Rhea" id="RHEA:24801"/>
        <dbReference type="ChEBI" id="CHEBI:16810"/>
        <dbReference type="ChEBI" id="CHEBI:29985"/>
        <dbReference type="ChEBI" id="CHEBI:35146"/>
        <dbReference type="ChEBI" id="CHEBI:58045"/>
        <dbReference type="EC" id="2.6.1.42"/>
    </reaction>
</comment>
<keyword evidence="17" id="KW-1185">Reference proteome</keyword>
<dbReference type="Gene3D" id="3.20.10.10">
    <property type="entry name" value="D-amino Acid Aminotransferase, subunit A, domain 2"/>
    <property type="match status" value="1"/>
</dbReference>
<dbReference type="PANTHER" id="PTHR11825">
    <property type="entry name" value="SUBGROUP IIII AMINOTRANSFERASE"/>
    <property type="match status" value="1"/>
</dbReference>
<keyword evidence="11" id="KW-0100">Branched-chain amino acid biosynthesis</keyword>